<dbReference type="PANTHER" id="PTHR40465:SF1">
    <property type="entry name" value="DUF6534 DOMAIN-CONTAINING PROTEIN"/>
    <property type="match status" value="1"/>
</dbReference>
<dbReference type="EMBL" id="NIDF01000002">
    <property type="protein sequence ID" value="TYJ58805.1"/>
    <property type="molecule type" value="Genomic_DNA"/>
</dbReference>
<evidence type="ECO:0000256" key="2">
    <source>
        <dbReference type="SAM" id="Phobius"/>
    </source>
</evidence>
<keyword evidence="5" id="KW-1185">Reference proteome</keyword>
<gene>
    <name evidence="4" type="ORF">B9479_000237</name>
</gene>
<sequence>MSSTLAPDQIEAAAKAFVTSHNDLNLGVFIMAVGFDALMLGVLMGQTMHYWKWSGDDRLMNKVIVVIAIVSSLAASLFFIANSFELFVYGFGTYAKFVAVNSLSWACLIDIIPSTVTQFFFAHRAWRLSHNSRAFAVTAAILILTSVGGALATIPAYQKTGSASQSAAKNVKVTILLWICGGIGVDLLVTVVILQNLIKSRTGWKTTDRTIKKLLTILVETQIPPIIIMLIFLISYVGYSDTYLDVWPQWVQSKFYVCGLMASLNSRYSLRRALVGSESQRATQQPTVVHVLTETHVQKSESDPSSKEGGKPFLARLATDNKTAPRNYPQASPFTPRRVTRPPLDIDLDADNDSLDGKTVTLGSDRDDGHKLDYIENASRTGLTADVEVLKQGAHAV</sequence>
<dbReference type="Pfam" id="PF20152">
    <property type="entry name" value="DUF6534"/>
    <property type="match status" value="1"/>
</dbReference>
<feature type="transmembrane region" description="Helical" evidence="2">
    <location>
        <begin position="102"/>
        <end position="122"/>
    </location>
</feature>
<keyword evidence="2" id="KW-1133">Transmembrane helix</keyword>
<comment type="caution">
    <text evidence="4">The sequence shown here is derived from an EMBL/GenBank/DDBJ whole genome shotgun (WGS) entry which is preliminary data.</text>
</comment>
<dbReference type="PANTHER" id="PTHR40465">
    <property type="entry name" value="CHROMOSOME 1, WHOLE GENOME SHOTGUN SEQUENCE"/>
    <property type="match status" value="1"/>
</dbReference>
<dbReference type="AlphaFoldDB" id="A0A5D3B4W2"/>
<keyword evidence="2" id="KW-0812">Transmembrane</keyword>
<proteinExistence type="predicted"/>
<feature type="domain" description="DUF6534" evidence="3">
    <location>
        <begin position="184"/>
        <end position="268"/>
    </location>
</feature>
<feature type="region of interest" description="Disordered" evidence="1">
    <location>
        <begin position="318"/>
        <end position="367"/>
    </location>
</feature>
<feature type="transmembrane region" description="Helical" evidence="2">
    <location>
        <begin position="214"/>
        <end position="239"/>
    </location>
</feature>
<feature type="compositionally biased region" description="Polar residues" evidence="1">
    <location>
        <begin position="320"/>
        <end position="333"/>
    </location>
</feature>
<reference evidence="4 5" key="1">
    <citation type="submission" date="2017-05" db="EMBL/GenBank/DDBJ databases">
        <title>The Genome Sequence of Tsuchiyaea wingfieldii DSM 27421.</title>
        <authorList>
            <person name="Cuomo C."/>
            <person name="Passer A."/>
            <person name="Billmyre B."/>
            <person name="Heitman J."/>
        </authorList>
    </citation>
    <scope>NUCLEOTIDE SEQUENCE [LARGE SCALE GENOMIC DNA]</scope>
    <source>
        <strain evidence="4 5">DSM 27421</strain>
    </source>
</reference>
<evidence type="ECO:0000259" key="3">
    <source>
        <dbReference type="Pfam" id="PF20152"/>
    </source>
</evidence>
<evidence type="ECO:0000313" key="4">
    <source>
        <dbReference type="EMBL" id="TYJ58805.1"/>
    </source>
</evidence>
<protein>
    <recommendedName>
        <fullName evidence="3">DUF6534 domain-containing protein</fullName>
    </recommendedName>
</protein>
<accession>A0A5D3B4W2</accession>
<keyword evidence="2" id="KW-0472">Membrane</keyword>
<evidence type="ECO:0000256" key="1">
    <source>
        <dbReference type="SAM" id="MobiDB-lite"/>
    </source>
</evidence>
<dbReference type="Proteomes" id="UP000322245">
    <property type="component" value="Unassembled WGS sequence"/>
</dbReference>
<dbReference type="InterPro" id="IPR045339">
    <property type="entry name" value="DUF6534"/>
</dbReference>
<evidence type="ECO:0000313" key="5">
    <source>
        <dbReference type="Proteomes" id="UP000322245"/>
    </source>
</evidence>
<organism evidence="4 5">
    <name type="scientific">Cryptococcus floricola</name>
    <dbReference type="NCBI Taxonomy" id="2591691"/>
    <lineage>
        <taxon>Eukaryota</taxon>
        <taxon>Fungi</taxon>
        <taxon>Dikarya</taxon>
        <taxon>Basidiomycota</taxon>
        <taxon>Agaricomycotina</taxon>
        <taxon>Tremellomycetes</taxon>
        <taxon>Tremellales</taxon>
        <taxon>Cryptococcaceae</taxon>
        <taxon>Cryptococcus</taxon>
    </lineage>
</organism>
<feature type="transmembrane region" description="Helical" evidence="2">
    <location>
        <begin position="134"/>
        <end position="155"/>
    </location>
</feature>
<name>A0A5D3B4W2_9TREE</name>
<feature type="transmembrane region" description="Helical" evidence="2">
    <location>
        <begin position="24"/>
        <end position="43"/>
    </location>
</feature>
<feature type="transmembrane region" description="Helical" evidence="2">
    <location>
        <begin position="63"/>
        <end position="82"/>
    </location>
</feature>
<feature type="transmembrane region" description="Helical" evidence="2">
    <location>
        <begin position="175"/>
        <end position="194"/>
    </location>
</feature>